<organism evidence="5">
    <name type="scientific">Pseudomonas aeruginosa</name>
    <dbReference type="NCBI Taxonomy" id="287"/>
    <lineage>
        <taxon>Bacteria</taxon>
        <taxon>Pseudomonadati</taxon>
        <taxon>Pseudomonadota</taxon>
        <taxon>Gammaproteobacteria</taxon>
        <taxon>Pseudomonadales</taxon>
        <taxon>Pseudomonadaceae</taxon>
        <taxon>Pseudomonas</taxon>
    </lineage>
</organism>
<evidence type="ECO:0000256" key="3">
    <source>
        <dbReference type="SAM" id="MobiDB-lite"/>
    </source>
</evidence>
<dbReference type="EMBL" id="EU595755">
    <property type="protein sequence ID" value="ACD39329.1"/>
    <property type="molecule type" value="Genomic_DNA"/>
</dbReference>
<dbReference type="AlphaFoldDB" id="B3G2R7"/>
<reference evidence="5" key="1">
    <citation type="journal article" date="2008" name="Genomics">
        <title>Large-insert genome analysis technology detects structural variation in Pseudomonas aeruginosa clinical strains from cystic fibrosis patients.</title>
        <authorList>
            <person name="Hayden H.S."/>
            <person name="Gillett W."/>
            <person name="Saenphimmachak C."/>
            <person name="Lim R."/>
            <person name="Zhou Y."/>
            <person name="Jacobs M.A."/>
            <person name="Chang J."/>
            <person name="Rohmer L."/>
            <person name="D'Argenio D.A."/>
            <person name="Palmieri A."/>
            <person name="Levy R."/>
            <person name="Haugen E."/>
            <person name="Wong G.K."/>
            <person name="Brittnacher M.J."/>
            <person name="Burns J.L."/>
            <person name="Miller S.I."/>
            <person name="Olson M.V."/>
            <person name="Kaul R."/>
        </authorList>
    </citation>
    <scope>NUCLEOTIDE SEQUENCE</scope>
    <source>
        <strain evidence="5">PACS181</strain>
    </source>
</reference>
<protein>
    <submittedName>
        <fullName evidence="5">Uncharacterized protein</fullName>
    </submittedName>
</protein>
<keyword evidence="4" id="KW-1133">Transmembrane helix</keyword>
<dbReference type="InterPro" id="IPR036157">
    <property type="entry name" value="dUTPase-like_sf"/>
</dbReference>
<keyword evidence="4" id="KW-0472">Membrane</keyword>
<keyword evidence="4" id="KW-0812">Transmembrane</keyword>
<dbReference type="Pfam" id="PF22769">
    <property type="entry name" value="DCD"/>
    <property type="match status" value="1"/>
</dbReference>
<evidence type="ECO:0000256" key="1">
    <source>
        <dbReference type="ARBA" id="ARBA00022801"/>
    </source>
</evidence>
<dbReference type="InterPro" id="IPR011962">
    <property type="entry name" value="dCTP_deaminase"/>
</dbReference>
<name>B3G2R7_PSEAI</name>
<sequence length="304" mass="32343">MSGTGVGSVRNSFSLGSNRLVFSRHEYFNFLESSALLLNDTDIRAAQLAGDISFGESFSYRQIQSSSVDLSAGRIYLPGSVNEANKAQKFSDLAVGQCTLEAGETIVIELAEDVRIGNGFGGILMPPNSLTKNGIIMTNPGHIDPGYSGKLTVCLINMGKLAFSIEQNLTVATLLLFKLSSTSGGYKGEPGVGVGLTQLSKLSTDFANISERSYSYIKKAIWGHLATALGIISLAVAVLALLVPSLVTVLTGALEAKYSESQNGESIKRLESQIKALQSKLSEKDPATLGSQQQHTKRLSDESL</sequence>
<dbReference type="RefSeq" id="WP_078451379.1">
    <property type="nucleotide sequence ID" value="NZ_BSAT01000046.1"/>
</dbReference>
<evidence type="ECO:0000256" key="2">
    <source>
        <dbReference type="ARBA" id="ARBA00023080"/>
    </source>
</evidence>
<dbReference type="InterPro" id="IPR033704">
    <property type="entry name" value="dUTPase_trimeric"/>
</dbReference>
<keyword evidence="2" id="KW-0546">Nucleotide metabolism</keyword>
<feature type="region of interest" description="Disordered" evidence="3">
    <location>
        <begin position="281"/>
        <end position="304"/>
    </location>
</feature>
<keyword evidence="1" id="KW-0378">Hydrolase</keyword>
<dbReference type="GO" id="GO:0008829">
    <property type="term" value="F:dCTP deaminase activity"/>
    <property type="evidence" value="ECO:0007669"/>
    <property type="project" value="InterPro"/>
</dbReference>
<dbReference type="PANTHER" id="PTHR42680:SF3">
    <property type="entry name" value="DCTP DEAMINASE"/>
    <property type="match status" value="1"/>
</dbReference>
<dbReference type="PANTHER" id="PTHR42680">
    <property type="entry name" value="DCTP DEAMINASE"/>
    <property type="match status" value="1"/>
</dbReference>
<dbReference type="CDD" id="cd07557">
    <property type="entry name" value="trimeric_dUTPase"/>
    <property type="match status" value="1"/>
</dbReference>
<dbReference type="SUPFAM" id="SSF51283">
    <property type="entry name" value="dUTPase-like"/>
    <property type="match status" value="1"/>
</dbReference>
<evidence type="ECO:0000256" key="4">
    <source>
        <dbReference type="SAM" id="Phobius"/>
    </source>
</evidence>
<dbReference type="Gene3D" id="2.70.40.10">
    <property type="match status" value="1"/>
</dbReference>
<evidence type="ECO:0000313" key="5">
    <source>
        <dbReference type="EMBL" id="ACD39329.1"/>
    </source>
</evidence>
<proteinExistence type="predicted"/>
<feature type="transmembrane region" description="Helical" evidence="4">
    <location>
        <begin position="221"/>
        <end position="243"/>
    </location>
</feature>
<dbReference type="GO" id="GO:0006229">
    <property type="term" value="P:dUTP biosynthetic process"/>
    <property type="evidence" value="ECO:0007669"/>
    <property type="project" value="InterPro"/>
</dbReference>
<accession>B3G2R7</accession>
<gene>
    <name evidence="5" type="ORF">PACL_0670</name>
</gene>